<dbReference type="SFLD" id="SFLDS00005">
    <property type="entry name" value="Isoprenoid_Synthase_Type_I"/>
    <property type="match status" value="1"/>
</dbReference>
<dbReference type="PROSITE" id="PS51143">
    <property type="entry name" value="MT_A70"/>
    <property type="match status" value="1"/>
</dbReference>
<evidence type="ECO:0000256" key="3">
    <source>
        <dbReference type="ARBA" id="ARBA00022679"/>
    </source>
</evidence>
<keyword evidence="5" id="KW-0539">Nucleus</keyword>
<dbReference type="InterPro" id="IPR044843">
    <property type="entry name" value="Trans_IPPS_bact-type"/>
</dbReference>
<dbReference type="EMBL" id="JBBPBN010000047">
    <property type="protein sequence ID" value="KAK8994890.1"/>
    <property type="molecule type" value="Genomic_DNA"/>
</dbReference>
<feature type="compositionally biased region" description="Low complexity" evidence="7">
    <location>
        <begin position="1196"/>
        <end position="1215"/>
    </location>
</feature>
<dbReference type="CDD" id="cd00683">
    <property type="entry name" value="Trans_IPPS_HH"/>
    <property type="match status" value="1"/>
</dbReference>
<comment type="caution">
    <text evidence="9">The sequence shown here is derived from an EMBL/GenBank/DDBJ whole genome shotgun (WGS) entry which is preliminary data.</text>
</comment>
<dbReference type="SFLD" id="SFLDG01212">
    <property type="entry name" value="Phytoene_synthase_like"/>
    <property type="match status" value="1"/>
</dbReference>
<dbReference type="InterPro" id="IPR002060">
    <property type="entry name" value="Squ/phyt_synthse"/>
</dbReference>
<evidence type="ECO:0000256" key="5">
    <source>
        <dbReference type="ARBA" id="ARBA00023242"/>
    </source>
</evidence>
<feature type="compositionally biased region" description="Basic and acidic residues" evidence="7">
    <location>
        <begin position="312"/>
        <end position="332"/>
    </location>
</feature>
<keyword evidence="4" id="KW-0414">Isoprene biosynthesis</keyword>
<dbReference type="InterPro" id="IPR008949">
    <property type="entry name" value="Isoprenoid_synthase_dom_sf"/>
</dbReference>
<feature type="compositionally biased region" description="Basic and acidic residues" evidence="7">
    <location>
        <begin position="368"/>
        <end position="438"/>
    </location>
</feature>
<dbReference type="PANTHER" id="PTHR13107:SF0">
    <property type="entry name" value="N6-ADENOSINE-METHYLTRANSFERASE NON-CATALYTIC SUBUNIT"/>
    <property type="match status" value="1"/>
</dbReference>
<comment type="similarity">
    <text evidence="2">Belongs to the phytoene/squalene synthase family.</text>
</comment>
<evidence type="ECO:0000256" key="1">
    <source>
        <dbReference type="ARBA" id="ARBA00004123"/>
    </source>
</evidence>
<evidence type="ECO:0000313" key="9">
    <source>
        <dbReference type="EMBL" id="KAK8994890.1"/>
    </source>
</evidence>
<comment type="similarity">
    <text evidence="6">Belongs to the MT-A70-like family.</text>
</comment>
<accession>A0ABR2Q372</accession>
<keyword evidence="8" id="KW-0812">Transmembrane</keyword>
<comment type="subcellular location">
    <subcellularLocation>
        <location evidence="1">Nucleus</location>
    </subcellularLocation>
</comment>
<protein>
    <recommendedName>
        <fullName evidence="11">Phytoene synthase</fullName>
    </recommendedName>
</protein>
<evidence type="ECO:0000256" key="4">
    <source>
        <dbReference type="ARBA" id="ARBA00023229"/>
    </source>
</evidence>
<feature type="region of interest" description="Disordered" evidence="7">
    <location>
        <begin position="125"/>
        <end position="587"/>
    </location>
</feature>
<keyword evidence="8" id="KW-0472">Membrane</keyword>
<feature type="compositionally biased region" description="Basic and acidic residues" evidence="7">
    <location>
        <begin position="527"/>
        <end position="574"/>
    </location>
</feature>
<feature type="compositionally biased region" description="Basic and acidic residues" evidence="7">
    <location>
        <begin position="180"/>
        <end position="189"/>
    </location>
</feature>
<dbReference type="SUPFAM" id="SSF48576">
    <property type="entry name" value="Terpenoid synthases"/>
    <property type="match status" value="1"/>
</dbReference>
<feature type="region of interest" description="Disordered" evidence="7">
    <location>
        <begin position="856"/>
        <end position="889"/>
    </location>
</feature>
<evidence type="ECO:0000256" key="7">
    <source>
        <dbReference type="SAM" id="MobiDB-lite"/>
    </source>
</evidence>
<feature type="compositionally biased region" description="Basic and acidic residues" evidence="7">
    <location>
        <begin position="125"/>
        <end position="140"/>
    </location>
</feature>
<feature type="transmembrane region" description="Helical" evidence="8">
    <location>
        <begin position="46"/>
        <end position="68"/>
    </location>
</feature>
<dbReference type="PROSITE" id="PS01044">
    <property type="entry name" value="SQUALEN_PHYTOEN_SYN_1"/>
    <property type="match status" value="1"/>
</dbReference>
<keyword evidence="3" id="KW-0808">Transferase</keyword>
<dbReference type="InterPro" id="IPR002052">
    <property type="entry name" value="DNA_methylase_N6_adenine_CS"/>
</dbReference>
<dbReference type="Pfam" id="PF00494">
    <property type="entry name" value="SQS_PSY"/>
    <property type="match status" value="1"/>
</dbReference>
<name>A0ABR2Q372_9ROSI</name>
<evidence type="ECO:0000256" key="6">
    <source>
        <dbReference type="PROSITE-ProRule" id="PRU00489"/>
    </source>
</evidence>
<sequence length="1707" mass="192120">MQKQKLLLGKKENTTSAINFFLRLNRLPHPHILKTLLLYCRRQSPAFNLSSLIFLPLLPFILICFQAFSRSNTNPQNAVSETLKVSEALVFLNPSVSRASLTIVQWEPSLDSIFILHRSRSHARRDREDSSDLKSDRAAGDEEEWEAIDSKKKHKSSKSRKSSNVEEGEGVESGSGRRWSSGDRSESRKRSGASTRADTDEEDCDAQKQSRSKQIRRKQEESSLEKLSSWYQDGEPESRQDGAEKSSGKAHAWADETDRKKVASKLSKTKEERSHDGEVEKLLDRDSRYSERRESSRDKGHGSSELPRNSRRRWDESDASRKAEESSYEKPDLTSGKASDPKYDCARENSASTRNELSESKSIAADSNNEKGAKSSSREEKRIDAEKSKSKGRSDAPEEDNRMSPLNREDRSGREKIEKHRQQRTPGRDVDSRERTSNMDDDGVPSMRDKSSREGGQTNRSRTPERSSRRYQESELSEMDFERSVERKTKEIERDDRSKSRVDNWIDRSRDREGSKENWKRRQSSNNDKESKDGDLAYDRGREWDLPRHGRERNENERSHGRPGNRKDGNRGEAVKTSSNYGISNYNYDVIEIQTKPLDYGRTESGSNFPRKTESSQQSDMKSAPNEEEWGYMQENRGRRSDAYGSGPLDEDSRDKYTEESNSTRDPNVSNDELDYSGAKGRGQKLTLSGRVFGGQNSGAASQPPYANQDVGTFGRVPPQGMKGSRLGRGGRGRPSGRDNQQIGLPMPMMGSPFAHLGMPPPGPMQQINPSMSPAPGPPISPGVFIPPFSPPVVWPGPRAVDMNMLGVPPGLSPVPPGPRFPPNMGGLPNPGMDFNQSGPGRGPSNVSMVGFNGAGQMARGTPPERTSGGWVPPRTGGPPGKAPSRGEQNDYSQNFVDTGMRPQNFIRELELTNVVEDYPKLRELIQKKDEIVANSASPPMYMKCDLREFELSPDFFGTKFDVILIDPPWEEYVHRAPGVADHIEYWKFEEIMNLKIEAIADTPSFIFLWVGDGVGLEQGRQCLKKWGFRRCEDICWVKTNKTNSTPSLRHDSHSIFQHSKEHCLMGIKGTVRRTTDGHIIHANIDTDVIIAEEPSYGSTQKPEDMYRIIEHFALGRRRLELFGEDHNIRSGWLTVGKGLSSSNFNAEAYIRNFADKDGKVWQGGGGRNPPPDAPHLVKTTPDIEALRPKSPIKNQQQMQQQQSASISLTSNSSSRRPAGNSPQNPTALGLNQEGSSSNPSTPAAWASPMEAFRGREGVNMSSDDRMFDMYGYDEDASVLCLVQLRQSPEYFCHIYFRRLKNSNLNPFEHVCKFGPHTADKVQFQKRKRKRKRNPPHFCSLRTRPCRVSESLRSKVPLVSTMAATSSAGEIAISSEEKVYNVVLKQAALVNRRLTPPATKDLHRMKPDGAAVPGNLSLLKEAYDRCGEICAEYAKTFYLATLLMTPERRRAIWAIYVWCRRTDELVDGPNAPHITPTALDRWEARLEGLFRGSPFDMLDAALSDTVKKFPVDIQPFKDMIEGMRMDLRKSRYKNFDELYLYCYYVAGTVGLMSVPVMGIAPESLATTESVYNAALALGIANQLTNILRDVGEDAQRGRIYLPQDELAQAGLSDEDIFCGKVTDKWRNFMKEQIKRARMLFDEAEQGVKELNASSRWPVWASLLLYRQILDEIEANDFNNFTKRAYVSKAKKLIALPVAYARSLAGPT</sequence>
<proteinExistence type="inferred from homology"/>
<evidence type="ECO:0000256" key="2">
    <source>
        <dbReference type="ARBA" id="ARBA00006251"/>
    </source>
</evidence>
<evidence type="ECO:0000313" key="10">
    <source>
        <dbReference type="Proteomes" id="UP001396334"/>
    </source>
</evidence>
<feature type="compositionally biased region" description="Basic residues" evidence="7">
    <location>
        <begin position="151"/>
        <end position="161"/>
    </location>
</feature>
<feature type="compositionally biased region" description="Basic and acidic residues" evidence="7">
    <location>
        <begin position="462"/>
        <end position="473"/>
    </location>
</feature>
<dbReference type="SFLD" id="SFLDG01018">
    <property type="entry name" value="Squalene/Phytoene_Synthase_Lik"/>
    <property type="match status" value="1"/>
</dbReference>
<feature type="compositionally biased region" description="Basic and acidic residues" evidence="7">
    <location>
        <begin position="236"/>
        <end position="261"/>
    </location>
</feature>
<feature type="compositionally biased region" description="Polar residues" evidence="7">
    <location>
        <begin position="1233"/>
        <end position="1242"/>
    </location>
</feature>
<dbReference type="Proteomes" id="UP001396334">
    <property type="component" value="Unassembled WGS sequence"/>
</dbReference>
<dbReference type="InterPro" id="IPR029063">
    <property type="entry name" value="SAM-dependent_MTases_sf"/>
</dbReference>
<evidence type="ECO:0000256" key="8">
    <source>
        <dbReference type="SAM" id="Phobius"/>
    </source>
</evidence>
<dbReference type="PROSITE" id="PS01045">
    <property type="entry name" value="SQUALEN_PHYTOEN_SYN_2"/>
    <property type="match status" value="1"/>
</dbReference>
<dbReference type="InterPro" id="IPR007757">
    <property type="entry name" value="MT-A70-like"/>
</dbReference>
<dbReference type="PROSITE" id="PS00092">
    <property type="entry name" value="N6_MTASE"/>
    <property type="match status" value="1"/>
</dbReference>
<organism evidence="9 10">
    <name type="scientific">Hibiscus sabdariffa</name>
    <name type="common">roselle</name>
    <dbReference type="NCBI Taxonomy" id="183260"/>
    <lineage>
        <taxon>Eukaryota</taxon>
        <taxon>Viridiplantae</taxon>
        <taxon>Streptophyta</taxon>
        <taxon>Embryophyta</taxon>
        <taxon>Tracheophyta</taxon>
        <taxon>Spermatophyta</taxon>
        <taxon>Magnoliopsida</taxon>
        <taxon>eudicotyledons</taxon>
        <taxon>Gunneridae</taxon>
        <taxon>Pentapetalae</taxon>
        <taxon>rosids</taxon>
        <taxon>malvids</taxon>
        <taxon>Malvales</taxon>
        <taxon>Malvaceae</taxon>
        <taxon>Malvoideae</taxon>
        <taxon>Hibiscus</taxon>
    </lineage>
</organism>
<feature type="compositionally biased region" description="Basic and acidic residues" evidence="7">
    <location>
        <begin position="651"/>
        <end position="663"/>
    </location>
</feature>
<feature type="compositionally biased region" description="Basic and acidic residues" evidence="7">
    <location>
        <begin position="480"/>
        <end position="520"/>
    </location>
</feature>
<dbReference type="InterPro" id="IPR045123">
    <property type="entry name" value="METTL14-like"/>
</dbReference>
<reference evidence="9 10" key="1">
    <citation type="journal article" date="2024" name="G3 (Bethesda)">
        <title>Genome assembly of Hibiscus sabdariffa L. provides insights into metabolisms of medicinal natural products.</title>
        <authorList>
            <person name="Kim T."/>
        </authorList>
    </citation>
    <scope>NUCLEOTIDE SEQUENCE [LARGE SCALE GENOMIC DNA]</scope>
    <source>
        <strain evidence="9">TK-2024</strain>
        <tissue evidence="9">Old leaves</tissue>
    </source>
</reference>
<dbReference type="Pfam" id="PF05063">
    <property type="entry name" value="MT-A70"/>
    <property type="match status" value="1"/>
</dbReference>
<keyword evidence="10" id="KW-1185">Reference proteome</keyword>
<feature type="region of interest" description="Disordered" evidence="7">
    <location>
        <begin position="599"/>
        <end position="743"/>
    </location>
</feature>
<feature type="region of interest" description="Disordered" evidence="7">
    <location>
        <begin position="1192"/>
        <end position="1246"/>
    </location>
</feature>
<feature type="compositionally biased region" description="Basic and acidic residues" evidence="7">
    <location>
        <begin position="268"/>
        <end position="302"/>
    </location>
</feature>
<feature type="compositionally biased region" description="Polar residues" evidence="7">
    <location>
        <begin position="604"/>
        <end position="621"/>
    </location>
</feature>
<feature type="compositionally biased region" description="Polar residues" evidence="7">
    <location>
        <begin position="576"/>
        <end position="587"/>
    </location>
</feature>
<dbReference type="PANTHER" id="PTHR13107">
    <property type="entry name" value="N6-ADENOSINE-METHYLTRANSFERASE NON-CATALYTIC SUBUNIT"/>
    <property type="match status" value="1"/>
</dbReference>
<dbReference type="InterPro" id="IPR033904">
    <property type="entry name" value="Trans_IPPS_HH"/>
</dbReference>
<keyword evidence="8" id="KW-1133">Transmembrane helix</keyword>
<evidence type="ECO:0008006" key="11">
    <source>
        <dbReference type="Google" id="ProtNLM"/>
    </source>
</evidence>
<dbReference type="SUPFAM" id="SSF53335">
    <property type="entry name" value="S-adenosyl-L-methionine-dependent methyltransferases"/>
    <property type="match status" value="1"/>
</dbReference>
<dbReference type="Gene3D" id="1.10.600.10">
    <property type="entry name" value="Farnesyl Diphosphate Synthase"/>
    <property type="match status" value="1"/>
</dbReference>
<gene>
    <name evidence="9" type="ORF">V6N11_045958</name>
</gene>
<dbReference type="InterPro" id="IPR019845">
    <property type="entry name" value="Squalene/phytoene_synthase_CS"/>
</dbReference>
<dbReference type="PROSITE" id="PS51592">
    <property type="entry name" value="SAM_MTA70L_2"/>
    <property type="match status" value="1"/>
</dbReference>